<sequence length="99" mass="11172">MLTRIMLHAMLAPYQANTKTAKAERIALTDGWREMMKAYTEAQINSAIDAEVAAWVEFFGVVDSDEMSLADAKEGRRRFHRANLLLGHLGELSEYLPSE</sequence>
<name>A0A2S9INJ3_9HYPH</name>
<reference evidence="1 2" key="1">
    <citation type="submission" date="2018-02" db="EMBL/GenBank/DDBJ databases">
        <title>The draft genome of Phyllobacterium sp. 1N-3.</title>
        <authorList>
            <person name="Liu L."/>
            <person name="Li L."/>
            <person name="Zhang X."/>
            <person name="Wang T."/>
            <person name="Liang L."/>
        </authorList>
    </citation>
    <scope>NUCLEOTIDE SEQUENCE [LARGE SCALE GENOMIC DNA]</scope>
    <source>
        <strain evidence="1 2">1N-3</strain>
    </source>
</reference>
<accession>A0A2S9INJ3</accession>
<organism evidence="1 2">
    <name type="scientific">Phyllobacterium phragmitis</name>
    <dbReference type="NCBI Taxonomy" id="2670329"/>
    <lineage>
        <taxon>Bacteria</taxon>
        <taxon>Pseudomonadati</taxon>
        <taxon>Pseudomonadota</taxon>
        <taxon>Alphaproteobacteria</taxon>
        <taxon>Hyphomicrobiales</taxon>
        <taxon>Phyllobacteriaceae</taxon>
        <taxon>Phyllobacterium</taxon>
    </lineage>
</organism>
<comment type="caution">
    <text evidence="1">The sequence shown here is derived from an EMBL/GenBank/DDBJ whole genome shotgun (WGS) entry which is preliminary data.</text>
</comment>
<dbReference type="AlphaFoldDB" id="A0A2S9INJ3"/>
<dbReference type="Proteomes" id="UP000239434">
    <property type="component" value="Unassembled WGS sequence"/>
</dbReference>
<dbReference type="EMBL" id="PVBR01000014">
    <property type="protein sequence ID" value="PRD42085.1"/>
    <property type="molecule type" value="Genomic_DNA"/>
</dbReference>
<evidence type="ECO:0000313" key="2">
    <source>
        <dbReference type="Proteomes" id="UP000239434"/>
    </source>
</evidence>
<keyword evidence="2" id="KW-1185">Reference proteome</keyword>
<gene>
    <name evidence="1" type="ORF">C5748_18190</name>
</gene>
<protein>
    <submittedName>
        <fullName evidence="1">Uncharacterized protein</fullName>
    </submittedName>
</protein>
<evidence type="ECO:0000313" key="1">
    <source>
        <dbReference type="EMBL" id="PRD42085.1"/>
    </source>
</evidence>
<proteinExistence type="predicted"/>